<reference evidence="3" key="2">
    <citation type="journal article" date="2017" name="Nat. Plants">
        <title>The Aegilops tauschii genome reveals multiple impacts of transposons.</title>
        <authorList>
            <person name="Zhao G."/>
            <person name="Zou C."/>
            <person name="Li K."/>
            <person name="Wang K."/>
            <person name="Li T."/>
            <person name="Gao L."/>
            <person name="Zhang X."/>
            <person name="Wang H."/>
            <person name="Yang Z."/>
            <person name="Liu X."/>
            <person name="Jiang W."/>
            <person name="Mao L."/>
            <person name="Kong X."/>
            <person name="Jiao Y."/>
            <person name="Jia J."/>
        </authorList>
    </citation>
    <scope>NUCLEOTIDE SEQUENCE [LARGE SCALE GENOMIC DNA]</scope>
    <source>
        <strain evidence="3">cv. AL8/78</strain>
    </source>
</reference>
<protein>
    <submittedName>
        <fullName evidence="2">Uncharacterized protein</fullName>
    </submittedName>
</protein>
<keyword evidence="3" id="KW-1185">Reference proteome</keyword>
<dbReference type="Gramene" id="AET5Gv20874300.5">
    <property type="protein sequence ID" value="AET5Gv20874300.5"/>
    <property type="gene ID" value="AET5Gv20874300"/>
</dbReference>
<reference evidence="2" key="3">
    <citation type="journal article" date="2017" name="Nature">
        <title>Genome sequence of the progenitor of the wheat D genome Aegilops tauschii.</title>
        <authorList>
            <person name="Luo M.C."/>
            <person name="Gu Y.Q."/>
            <person name="Puiu D."/>
            <person name="Wang H."/>
            <person name="Twardziok S.O."/>
            <person name="Deal K.R."/>
            <person name="Huo N."/>
            <person name="Zhu T."/>
            <person name="Wang L."/>
            <person name="Wang Y."/>
            <person name="McGuire P.E."/>
            <person name="Liu S."/>
            <person name="Long H."/>
            <person name="Ramasamy R.K."/>
            <person name="Rodriguez J.C."/>
            <person name="Van S.L."/>
            <person name="Yuan L."/>
            <person name="Wang Z."/>
            <person name="Xia Z."/>
            <person name="Xiao L."/>
            <person name="Anderson O.D."/>
            <person name="Ouyang S."/>
            <person name="Liang Y."/>
            <person name="Zimin A.V."/>
            <person name="Pertea G."/>
            <person name="Qi P."/>
            <person name="Bennetzen J.L."/>
            <person name="Dai X."/>
            <person name="Dawson M.W."/>
            <person name="Muller H.G."/>
            <person name="Kugler K."/>
            <person name="Rivarola-Duarte L."/>
            <person name="Spannagl M."/>
            <person name="Mayer K.F.X."/>
            <person name="Lu F.H."/>
            <person name="Bevan M.W."/>
            <person name="Leroy P."/>
            <person name="Li P."/>
            <person name="You F.M."/>
            <person name="Sun Q."/>
            <person name="Liu Z."/>
            <person name="Lyons E."/>
            <person name="Wicker T."/>
            <person name="Salzberg S.L."/>
            <person name="Devos K.M."/>
            <person name="Dvorak J."/>
        </authorList>
    </citation>
    <scope>NUCLEOTIDE SEQUENCE [LARGE SCALE GENOMIC DNA]</scope>
    <source>
        <strain evidence="2">cv. AL8/78</strain>
    </source>
</reference>
<evidence type="ECO:0000256" key="1">
    <source>
        <dbReference type="SAM" id="MobiDB-lite"/>
    </source>
</evidence>
<dbReference type="EnsemblPlants" id="AET5Gv20874300.5">
    <property type="protein sequence ID" value="AET5Gv20874300.5"/>
    <property type="gene ID" value="AET5Gv20874300"/>
</dbReference>
<reference evidence="2" key="4">
    <citation type="submission" date="2019-03" db="UniProtKB">
        <authorList>
            <consortium name="EnsemblPlants"/>
        </authorList>
    </citation>
    <scope>IDENTIFICATION</scope>
</reference>
<dbReference type="AlphaFoldDB" id="A0A453LQE9"/>
<organism evidence="2 3">
    <name type="scientific">Aegilops tauschii subsp. strangulata</name>
    <name type="common">Goatgrass</name>
    <dbReference type="NCBI Taxonomy" id="200361"/>
    <lineage>
        <taxon>Eukaryota</taxon>
        <taxon>Viridiplantae</taxon>
        <taxon>Streptophyta</taxon>
        <taxon>Embryophyta</taxon>
        <taxon>Tracheophyta</taxon>
        <taxon>Spermatophyta</taxon>
        <taxon>Magnoliopsida</taxon>
        <taxon>Liliopsida</taxon>
        <taxon>Poales</taxon>
        <taxon>Poaceae</taxon>
        <taxon>BOP clade</taxon>
        <taxon>Pooideae</taxon>
        <taxon>Triticodae</taxon>
        <taxon>Triticeae</taxon>
        <taxon>Triticinae</taxon>
        <taxon>Aegilops</taxon>
    </lineage>
</organism>
<proteinExistence type="predicted"/>
<feature type="region of interest" description="Disordered" evidence="1">
    <location>
        <begin position="60"/>
        <end position="91"/>
    </location>
</feature>
<sequence>ARTGRERERDLSWFLPSVRPQSPLAFIHSYTSPASTSPSPSPLSPAACCLPLLERRWSPPAAEPEMRAGSAGLIPLSPAQTTTRRRPCRRS</sequence>
<reference evidence="2" key="5">
    <citation type="journal article" date="2021" name="G3 (Bethesda)">
        <title>Aegilops tauschii genome assembly Aet v5.0 features greater sequence contiguity and improved annotation.</title>
        <authorList>
            <person name="Wang L."/>
            <person name="Zhu T."/>
            <person name="Rodriguez J.C."/>
            <person name="Deal K.R."/>
            <person name="Dubcovsky J."/>
            <person name="McGuire P.E."/>
            <person name="Lux T."/>
            <person name="Spannagl M."/>
            <person name="Mayer K.F.X."/>
            <person name="Baldrich P."/>
            <person name="Meyers B.C."/>
            <person name="Huo N."/>
            <person name="Gu Y.Q."/>
            <person name="Zhou H."/>
            <person name="Devos K.M."/>
            <person name="Bennetzen J.L."/>
            <person name="Unver T."/>
            <person name="Budak H."/>
            <person name="Gulick P.J."/>
            <person name="Galiba G."/>
            <person name="Kalapos B."/>
            <person name="Nelson D.R."/>
            <person name="Li P."/>
            <person name="You F.M."/>
            <person name="Luo M.C."/>
            <person name="Dvorak J."/>
        </authorList>
    </citation>
    <scope>NUCLEOTIDE SEQUENCE [LARGE SCALE GENOMIC DNA]</scope>
    <source>
        <strain evidence="2">cv. AL8/78</strain>
    </source>
</reference>
<name>A0A453LQE9_AEGTS</name>
<evidence type="ECO:0000313" key="2">
    <source>
        <dbReference type="EnsemblPlants" id="AET5Gv20874300.5"/>
    </source>
</evidence>
<accession>A0A453LQE9</accession>
<dbReference type="Proteomes" id="UP000015105">
    <property type="component" value="Chromosome 5D"/>
</dbReference>
<reference evidence="3" key="1">
    <citation type="journal article" date="2014" name="Science">
        <title>Ancient hybridizations among the ancestral genomes of bread wheat.</title>
        <authorList>
            <consortium name="International Wheat Genome Sequencing Consortium,"/>
            <person name="Marcussen T."/>
            <person name="Sandve S.R."/>
            <person name="Heier L."/>
            <person name="Spannagl M."/>
            <person name="Pfeifer M."/>
            <person name="Jakobsen K.S."/>
            <person name="Wulff B.B."/>
            <person name="Steuernagel B."/>
            <person name="Mayer K.F."/>
            <person name="Olsen O.A."/>
        </authorList>
    </citation>
    <scope>NUCLEOTIDE SEQUENCE [LARGE SCALE GENOMIC DNA]</scope>
    <source>
        <strain evidence="3">cv. AL8/78</strain>
    </source>
</reference>
<evidence type="ECO:0000313" key="3">
    <source>
        <dbReference type="Proteomes" id="UP000015105"/>
    </source>
</evidence>